<evidence type="ECO:0000313" key="2">
    <source>
        <dbReference type="Proteomes" id="UP000249134"/>
    </source>
</evidence>
<sequence length="71" mass="8278">MDEEDTSELNGNHTVYLYNLWKEDDVLNLLYKNFRIIKNEEVETVAQNMESLYVGRDKIPGDFSSLGTSFK</sequence>
<keyword evidence="2" id="KW-1185">Reference proteome</keyword>
<dbReference type="AlphaFoldDB" id="A0A2X4VNK4"/>
<accession>A0A2X4VNK4</accession>
<proteinExistence type="predicted"/>
<protein>
    <submittedName>
        <fullName evidence="1">Uncharacterized protein</fullName>
    </submittedName>
</protein>
<dbReference type="Proteomes" id="UP000249134">
    <property type="component" value="Chromosome 1"/>
</dbReference>
<reference evidence="1 2" key="1">
    <citation type="submission" date="2018-06" db="EMBL/GenBank/DDBJ databases">
        <authorList>
            <consortium name="Pathogen Informatics"/>
            <person name="Doyle S."/>
        </authorList>
    </citation>
    <scope>NUCLEOTIDE SEQUENCE [LARGE SCALE GENOMIC DNA]</scope>
    <source>
        <strain evidence="1 2">NCTC4824</strain>
    </source>
</reference>
<organism evidence="1 2">
    <name type="scientific">Lederbergia lenta</name>
    <name type="common">Bacillus lentus</name>
    <dbReference type="NCBI Taxonomy" id="1467"/>
    <lineage>
        <taxon>Bacteria</taxon>
        <taxon>Bacillati</taxon>
        <taxon>Bacillota</taxon>
        <taxon>Bacilli</taxon>
        <taxon>Bacillales</taxon>
        <taxon>Bacillaceae</taxon>
        <taxon>Lederbergia</taxon>
    </lineage>
</organism>
<evidence type="ECO:0000313" key="1">
    <source>
        <dbReference type="EMBL" id="SQI52451.1"/>
    </source>
</evidence>
<dbReference type="EMBL" id="LS483476">
    <property type="protein sequence ID" value="SQI52451.1"/>
    <property type="molecule type" value="Genomic_DNA"/>
</dbReference>
<name>A0A2X4VNK4_LEDLE</name>
<gene>
    <name evidence="1" type="ORF">NCTC4824_00427</name>
</gene>
<dbReference type="KEGG" id="blen:NCTC4824_00427"/>